<dbReference type="STRING" id="30019.A0A0M3QYQ0"/>
<dbReference type="InterPro" id="IPR015940">
    <property type="entry name" value="UBA"/>
</dbReference>
<evidence type="ECO:0000313" key="3">
    <source>
        <dbReference type="Proteomes" id="UP000494163"/>
    </source>
</evidence>
<dbReference type="Pfam" id="PF18037">
    <property type="entry name" value="Ubiquitin_5"/>
    <property type="match status" value="1"/>
</dbReference>
<dbReference type="InterPro" id="IPR041207">
    <property type="entry name" value="NUB1_ubiquitin-like_dom"/>
</dbReference>
<dbReference type="PANTHER" id="PTHR12948:SF3">
    <property type="entry name" value="NEDD8 ULTIMATE BUSTER 1"/>
    <property type="match status" value="1"/>
</dbReference>
<sequence length="571" mass="64637">MNNLAEELSRELRISEPSCRSALTELQNNALRKLAARRQFNETGIATFYVRCVDSEGGTANRLEVKCALKELGVNLQRQIAEQLRLNEAGHVKCISAGRVLLPEQTLETQGLKNNQHLLVIVTQGNAQGETLYGRIRQIQRDVEMIVDSGHSFMELEDQDGNAMFLPPAENRALLLGMGLCEKARAALRREHIDEALLLFLEADEKFSNCNSKFLEAVDNYALLNLDIVWCYLCLKNITQLPDAQRRLDICERIFARSYGENYSRLYELKGVNCPERAHIMRLQLLQGIILFHQNRPQEALARLETADTALKDLKVDPELMLLLIDMGYSESDARLALRSSNGNVEQAVQFIQQRHQRRQAAQLGSQSERELSNRLTQLQLGNDWVHPRSVCRLMELGYERPLVMEALRRTDNDLGRSVDLLQSHAGELRRNLPTTTAADEQMLDTLGQLGFKLPMARAALETTQNDFHRAVDFLLKSFSSEQELVNVIDFISTLTSRTEDDEASTSAFPAASPSRLVLAKAVLAKASSEIEVYSAFKRFNEDLADTDVGYLDLTLEQEERVLNEYKQLLE</sequence>
<dbReference type="InterPro" id="IPR009060">
    <property type="entry name" value="UBA-like_sf"/>
</dbReference>
<dbReference type="Proteomes" id="UP000494163">
    <property type="component" value="Chromosome 3R"/>
</dbReference>
<dbReference type="SMART" id="SM00165">
    <property type="entry name" value="UBA"/>
    <property type="match status" value="3"/>
</dbReference>
<dbReference type="SUPFAM" id="SSF46934">
    <property type="entry name" value="UBA-like"/>
    <property type="match status" value="3"/>
</dbReference>
<dbReference type="AlphaFoldDB" id="A0A0M3QYQ0"/>
<dbReference type="EMBL" id="CP012526">
    <property type="protein sequence ID" value="ALC47999.1"/>
    <property type="molecule type" value="Genomic_DNA"/>
</dbReference>
<reference evidence="2 3" key="1">
    <citation type="submission" date="2015-08" db="EMBL/GenBank/DDBJ databases">
        <title>Ancestral chromatin configuration constrains chromatin evolution on differentiating sex chromosomes in Drosophila.</title>
        <authorList>
            <person name="Zhou Q."/>
            <person name="Bachtrog D."/>
        </authorList>
    </citation>
    <scope>NUCLEOTIDE SEQUENCE [LARGE SCALE GENOMIC DNA]</scope>
    <source>
        <tissue evidence="2">Whole larvae</tissue>
    </source>
</reference>
<dbReference type="GO" id="GO:2000058">
    <property type="term" value="P:regulation of ubiquitin-dependent protein catabolic process"/>
    <property type="evidence" value="ECO:0007669"/>
    <property type="project" value="TreeGrafter"/>
</dbReference>
<gene>
    <name evidence="2" type="ORF">Dbus_chr3Rg2749</name>
</gene>
<dbReference type="SUPFAM" id="SSF54236">
    <property type="entry name" value="Ubiquitin-like"/>
    <property type="match status" value="1"/>
</dbReference>
<dbReference type="InterPro" id="IPR029071">
    <property type="entry name" value="Ubiquitin-like_domsf"/>
</dbReference>
<proteinExistence type="predicted"/>
<dbReference type="InterPro" id="IPR039749">
    <property type="entry name" value="NUB1"/>
</dbReference>
<keyword evidence="3" id="KW-1185">Reference proteome</keyword>
<evidence type="ECO:0000259" key="1">
    <source>
        <dbReference type="PROSITE" id="PS50030"/>
    </source>
</evidence>
<dbReference type="SMR" id="A0A0M3QYQ0"/>
<dbReference type="Gene3D" id="3.10.20.90">
    <property type="entry name" value="Phosphatidylinositol 3-kinase Catalytic Subunit, Chain A, domain 1"/>
    <property type="match status" value="1"/>
</dbReference>
<feature type="domain" description="UBA" evidence="1">
    <location>
        <begin position="315"/>
        <end position="355"/>
    </location>
</feature>
<dbReference type="CDD" id="cd17062">
    <property type="entry name" value="Ubl_NUB1"/>
    <property type="match status" value="1"/>
</dbReference>
<evidence type="ECO:0000313" key="2">
    <source>
        <dbReference type="EMBL" id="ALC47999.1"/>
    </source>
</evidence>
<protein>
    <submittedName>
        <fullName evidence="2">CG5111</fullName>
    </submittedName>
</protein>
<name>A0A0M3QYQ0_DROBS</name>
<accession>A0A0M3QYQ0</accession>
<dbReference type="PANTHER" id="PTHR12948">
    <property type="entry name" value="NEDD8 ULTIMATE BUSTER-1 BS4 PROTEIN"/>
    <property type="match status" value="1"/>
</dbReference>
<dbReference type="Gene3D" id="1.10.8.10">
    <property type="entry name" value="DNA helicase RuvA subunit, C-terminal domain"/>
    <property type="match status" value="3"/>
</dbReference>
<dbReference type="OMA" id="SVCRLME"/>
<dbReference type="PROSITE" id="PS50030">
    <property type="entry name" value="UBA"/>
    <property type="match status" value="3"/>
</dbReference>
<dbReference type="OrthoDB" id="434245at2759"/>
<feature type="domain" description="UBA" evidence="1">
    <location>
        <begin position="385"/>
        <end position="425"/>
    </location>
</feature>
<organism evidence="2 3">
    <name type="scientific">Drosophila busckii</name>
    <name type="common">Fruit fly</name>
    <dbReference type="NCBI Taxonomy" id="30019"/>
    <lineage>
        <taxon>Eukaryota</taxon>
        <taxon>Metazoa</taxon>
        <taxon>Ecdysozoa</taxon>
        <taxon>Arthropoda</taxon>
        <taxon>Hexapoda</taxon>
        <taxon>Insecta</taxon>
        <taxon>Pterygota</taxon>
        <taxon>Neoptera</taxon>
        <taxon>Endopterygota</taxon>
        <taxon>Diptera</taxon>
        <taxon>Brachycera</taxon>
        <taxon>Muscomorpha</taxon>
        <taxon>Ephydroidea</taxon>
        <taxon>Drosophilidae</taxon>
        <taxon>Drosophila</taxon>
    </lineage>
</organism>
<dbReference type="Pfam" id="PF00627">
    <property type="entry name" value="UBA"/>
    <property type="match status" value="1"/>
</dbReference>
<dbReference type="CDD" id="cd14291">
    <property type="entry name" value="UBA1_NUB1_like"/>
    <property type="match status" value="1"/>
</dbReference>
<feature type="domain" description="UBA" evidence="1">
    <location>
        <begin position="438"/>
        <end position="478"/>
    </location>
</feature>